<evidence type="ECO:0000313" key="3">
    <source>
        <dbReference type="Proteomes" id="UP000183832"/>
    </source>
</evidence>
<dbReference type="InterPro" id="IPR001810">
    <property type="entry name" value="F-box_dom"/>
</dbReference>
<dbReference type="SMART" id="SM00256">
    <property type="entry name" value="FBOX"/>
    <property type="match status" value="1"/>
</dbReference>
<dbReference type="PROSITE" id="PS50181">
    <property type="entry name" value="FBOX"/>
    <property type="match status" value="1"/>
</dbReference>
<dbReference type="Proteomes" id="UP000183832">
    <property type="component" value="Unassembled WGS sequence"/>
</dbReference>
<name>A0A1J1HSZ7_9DIPT</name>
<feature type="domain" description="F-box" evidence="1">
    <location>
        <begin position="3"/>
        <end position="50"/>
    </location>
</feature>
<dbReference type="EMBL" id="CVRI01000020">
    <property type="protein sequence ID" value="CRK90674.1"/>
    <property type="molecule type" value="Genomic_DNA"/>
</dbReference>
<proteinExistence type="predicted"/>
<sequence>MEGIAIDSLCGEVLLIIFEYLGTNDLKIATLVCKSWNDIIGNHVSTMRNLPLVFDETNKDKEIPELIRKYHTIKLNGLKLDNDNLVENIVSHLTYVKCFEMDSIWLKTRQFIKIFNSLKICSKLTMKGVKLFINENSRTYVYSIGGSCVKTMEQIPLNILPDEFITILSNLGFFVDLSGVIGRII</sequence>
<dbReference type="AlphaFoldDB" id="A0A1J1HSZ7"/>
<organism evidence="2 3">
    <name type="scientific">Clunio marinus</name>
    <dbReference type="NCBI Taxonomy" id="568069"/>
    <lineage>
        <taxon>Eukaryota</taxon>
        <taxon>Metazoa</taxon>
        <taxon>Ecdysozoa</taxon>
        <taxon>Arthropoda</taxon>
        <taxon>Hexapoda</taxon>
        <taxon>Insecta</taxon>
        <taxon>Pterygota</taxon>
        <taxon>Neoptera</taxon>
        <taxon>Endopterygota</taxon>
        <taxon>Diptera</taxon>
        <taxon>Nematocera</taxon>
        <taxon>Chironomoidea</taxon>
        <taxon>Chironomidae</taxon>
        <taxon>Clunio</taxon>
    </lineage>
</organism>
<reference evidence="2 3" key="1">
    <citation type="submission" date="2015-04" db="EMBL/GenBank/DDBJ databases">
        <authorList>
            <person name="Syromyatnikov M.Y."/>
            <person name="Popov V.N."/>
        </authorList>
    </citation>
    <scope>NUCLEOTIDE SEQUENCE [LARGE SCALE GENOMIC DNA]</scope>
</reference>
<dbReference type="Pfam" id="PF12937">
    <property type="entry name" value="F-box-like"/>
    <property type="match status" value="1"/>
</dbReference>
<evidence type="ECO:0000259" key="1">
    <source>
        <dbReference type="PROSITE" id="PS50181"/>
    </source>
</evidence>
<evidence type="ECO:0000313" key="2">
    <source>
        <dbReference type="EMBL" id="CRK90674.1"/>
    </source>
</evidence>
<dbReference type="CDD" id="cd09917">
    <property type="entry name" value="F-box_SF"/>
    <property type="match status" value="1"/>
</dbReference>
<dbReference type="InterPro" id="IPR036047">
    <property type="entry name" value="F-box-like_dom_sf"/>
</dbReference>
<keyword evidence="3" id="KW-1185">Reference proteome</keyword>
<protein>
    <submittedName>
        <fullName evidence="2">CLUMA_CG004375, isoform A</fullName>
    </submittedName>
</protein>
<accession>A0A1J1HSZ7</accession>
<gene>
    <name evidence="2" type="ORF">CLUMA_CG004375</name>
</gene>
<dbReference type="SUPFAM" id="SSF81383">
    <property type="entry name" value="F-box domain"/>
    <property type="match status" value="1"/>
</dbReference>
<dbReference type="Gene3D" id="1.20.1280.50">
    <property type="match status" value="1"/>
</dbReference>